<gene>
    <name evidence="1" type="ORF">EDM21_17425</name>
</gene>
<comment type="caution">
    <text evidence="1">The sequence shown here is derived from an EMBL/GenBank/DDBJ whole genome shotgun (WGS) entry which is preliminary data.</text>
</comment>
<evidence type="ECO:0000313" key="2">
    <source>
        <dbReference type="Proteomes" id="UP000490800"/>
    </source>
</evidence>
<dbReference type="EMBL" id="RHLK01000011">
    <property type="protein sequence ID" value="MVP01279.1"/>
    <property type="molecule type" value="Genomic_DNA"/>
</dbReference>
<dbReference type="CDD" id="cd07824">
    <property type="entry name" value="SRPBCC_6"/>
    <property type="match status" value="1"/>
</dbReference>
<dbReference type="Proteomes" id="UP000490800">
    <property type="component" value="Unassembled WGS sequence"/>
</dbReference>
<dbReference type="RefSeq" id="WP_157337535.1">
    <property type="nucleotide sequence ID" value="NZ_RHLK01000011.1"/>
</dbReference>
<name>A0A7X3FKQ7_9BACL</name>
<dbReference type="SUPFAM" id="SSF55961">
    <property type="entry name" value="Bet v1-like"/>
    <property type="match status" value="1"/>
</dbReference>
<organism evidence="1 2">
    <name type="scientific">Paenibacillus lutrae</name>
    <dbReference type="NCBI Taxonomy" id="2078573"/>
    <lineage>
        <taxon>Bacteria</taxon>
        <taxon>Bacillati</taxon>
        <taxon>Bacillota</taxon>
        <taxon>Bacilli</taxon>
        <taxon>Bacillales</taxon>
        <taxon>Paenibacillaceae</taxon>
        <taxon>Paenibacillus</taxon>
    </lineage>
</organism>
<accession>A0A7X3FKQ7</accession>
<dbReference type="AlphaFoldDB" id="A0A7X3FKQ7"/>
<dbReference type="OrthoDB" id="5402478at2"/>
<sequence length="157" mass="17957">MPAYAYHFETNWKFNADIREVWELIGGTADNNWWSGVSSEPIHMSSDPNGIGSKYNYVFRTKLPYKLAFIAEVIRREEPQYLEIKASGELEGQGAWRLSQEGSVAHVQYIWQVNPNKRWMNLLGPILRPVFIWNHSRVMNDGAKGIASTLGVKLISC</sequence>
<proteinExistence type="predicted"/>
<protein>
    <submittedName>
        <fullName evidence="1">Polyketide cyclase</fullName>
    </submittedName>
</protein>
<reference evidence="1 2" key="1">
    <citation type="journal article" date="2019" name="Microorganisms">
        <title>Paenibacillus lutrae sp. nov., A Chitinolytic Species Isolated from A River Otter in Castril Natural Park, Granada, Spain.</title>
        <authorList>
            <person name="Rodriguez M."/>
            <person name="Reina J.C."/>
            <person name="Bejar V."/>
            <person name="Llamas I."/>
        </authorList>
    </citation>
    <scope>NUCLEOTIDE SEQUENCE [LARGE SCALE GENOMIC DNA]</scope>
    <source>
        <strain evidence="1 2">N10</strain>
    </source>
</reference>
<keyword evidence="2" id="KW-1185">Reference proteome</keyword>
<evidence type="ECO:0000313" key="1">
    <source>
        <dbReference type="EMBL" id="MVP01279.1"/>
    </source>
</evidence>